<feature type="transmembrane region" description="Helical" evidence="11">
    <location>
        <begin position="302"/>
        <end position="326"/>
    </location>
</feature>
<feature type="transmembrane region" description="Helical" evidence="11">
    <location>
        <begin position="272"/>
        <end position="290"/>
    </location>
</feature>
<dbReference type="Pfam" id="PF00122">
    <property type="entry name" value="E1-E2_ATPase"/>
    <property type="match status" value="1"/>
</dbReference>
<keyword evidence="8 11" id="KW-1133">Transmembrane helix</keyword>
<accession>A0A2S2CW47</accession>
<feature type="compositionally biased region" description="Basic and acidic residues" evidence="10">
    <location>
        <begin position="1"/>
        <end position="10"/>
    </location>
</feature>
<comment type="subcellular location">
    <subcellularLocation>
        <location evidence="1">Endomembrane system</location>
        <topology evidence="1">Multi-pass membrane protein</topology>
    </subcellularLocation>
</comment>
<keyword evidence="4" id="KW-0547">Nucleotide-binding</keyword>
<protein>
    <submittedName>
        <fullName evidence="13">Carbonate dehydratase</fullName>
    </submittedName>
</protein>
<dbReference type="Proteomes" id="UP000245629">
    <property type="component" value="Plasmid unnamed1"/>
</dbReference>
<evidence type="ECO:0000313" key="14">
    <source>
        <dbReference type="Proteomes" id="UP000245629"/>
    </source>
</evidence>
<dbReference type="OrthoDB" id="391538at2"/>
<dbReference type="PRINTS" id="PR00119">
    <property type="entry name" value="CATATPASE"/>
</dbReference>
<evidence type="ECO:0000256" key="7">
    <source>
        <dbReference type="ARBA" id="ARBA00022967"/>
    </source>
</evidence>
<proteinExistence type="predicted"/>
<feature type="transmembrane region" description="Helical" evidence="11">
    <location>
        <begin position="859"/>
        <end position="883"/>
    </location>
</feature>
<evidence type="ECO:0000256" key="9">
    <source>
        <dbReference type="ARBA" id="ARBA00023136"/>
    </source>
</evidence>
<dbReference type="InterPro" id="IPR059000">
    <property type="entry name" value="ATPase_P-type_domA"/>
</dbReference>
<dbReference type="SFLD" id="SFLDF00027">
    <property type="entry name" value="p-type_atpase"/>
    <property type="match status" value="1"/>
</dbReference>
<dbReference type="SUPFAM" id="SSF81653">
    <property type="entry name" value="Calcium ATPase, transduction domain A"/>
    <property type="match status" value="1"/>
</dbReference>
<dbReference type="InterPro" id="IPR018303">
    <property type="entry name" value="ATPase_P-typ_P_site"/>
</dbReference>
<dbReference type="SUPFAM" id="SSF56784">
    <property type="entry name" value="HAD-like"/>
    <property type="match status" value="1"/>
</dbReference>
<evidence type="ECO:0000256" key="3">
    <source>
        <dbReference type="ARBA" id="ARBA00022692"/>
    </source>
</evidence>
<dbReference type="InterPro" id="IPR008250">
    <property type="entry name" value="ATPase_P-typ_transduc_dom_A_sf"/>
</dbReference>
<keyword evidence="14" id="KW-1185">Reference proteome</keyword>
<dbReference type="InterPro" id="IPR044492">
    <property type="entry name" value="P_typ_ATPase_HD_dom"/>
</dbReference>
<dbReference type="Gene3D" id="2.70.150.10">
    <property type="entry name" value="Calcium-transporting ATPase, cytoplasmic transduction domain A"/>
    <property type="match status" value="1"/>
</dbReference>
<organism evidence="13 14">
    <name type="scientific">Azospirillum thermophilum</name>
    <dbReference type="NCBI Taxonomy" id="2202148"/>
    <lineage>
        <taxon>Bacteria</taxon>
        <taxon>Pseudomonadati</taxon>
        <taxon>Pseudomonadota</taxon>
        <taxon>Alphaproteobacteria</taxon>
        <taxon>Rhodospirillales</taxon>
        <taxon>Azospirillaceae</taxon>
        <taxon>Azospirillum</taxon>
    </lineage>
</organism>
<dbReference type="Gene3D" id="3.40.1110.10">
    <property type="entry name" value="Calcium-transporting ATPase, cytoplasmic domain N"/>
    <property type="match status" value="1"/>
</dbReference>
<dbReference type="InterPro" id="IPR036412">
    <property type="entry name" value="HAD-like_sf"/>
</dbReference>
<feature type="transmembrane region" description="Helical" evidence="11">
    <location>
        <begin position="792"/>
        <end position="815"/>
    </location>
</feature>
<keyword evidence="2" id="KW-0597">Phosphoprotein</keyword>
<dbReference type="SUPFAM" id="SSF81660">
    <property type="entry name" value="Metal cation-transporting ATPase, ATP-binding domain N"/>
    <property type="match status" value="1"/>
</dbReference>
<reference evidence="14" key="1">
    <citation type="submission" date="2018-05" db="EMBL/GenBank/DDBJ databases">
        <title>Azospirillum thermophila sp. nov., a novel isolated from hot spring.</title>
        <authorList>
            <person name="Zhao Z."/>
        </authorList>
    </citation>
    <scope>NUCLEOTIDE SEQUENCE [LARGE SCALE GENOMIC DNA]</scope>
    <source>
        <strain evidence="14">CFH 70021</strain>
        <plasmid evidence="14">unnamed1</plasmid>
    </source>
</reference>
<feature type="region of interest" description="Disordered" evidence="10">
    <location>
        <begin position="1"/>
        <end position="22"/>
    </location>
</feature>
<dbReference type="NCBIfam" id="TIGR01494">
    <property type="entry name" value="ATPase_P-type"/>
    <property type="match status" value="2"/>
</dbReference>
<dbReference type="InterPro" id="IPR023214">
    <property type="entry name" value="HAD_sf"/>
</dbReference>
<keyword evidence="3 11" id="KW-0812">Transmembrane</keyword>
<evidence type="ECO:0000256" key="2">
    <source>
        <dbReference type="ARBA" id="ARBA00022553"/>
    </source>
</evidence>
<dbReference type="GO" id="GO:0005524">
    <property type="term" value="F:ATP binding"/>
    <property type="evidence" value="ECO:0007669"/>
    <property type="project" value="UniProtKB-KW"/>
</dbReference>
<dbReference type="InterPro" id="IPR001757">
    <property type="entry name" value="P_typ_ATPase"/>
</dbReference>
<keyword evidence="9 11" id="KW-0472">Membrane</keyword>
<feature type="transmembrane region" description="Helical" evidence="11">
    <location>
        <begin position="895"/>
        <end position="914"/>
    </location>
</feature>
<name>A0A2S2CW47_9PROT</name>
<dbReference type="GO" id="GO:0016887">
    <property type="term" value="F:ATP hydrolysis activity"/>
    <property type="evidence" value="ECO:0007669"/>
    <property type="project" value="InterPro"/>
</dbReference>
<keyword evidence="13" id="KW-0614">Plasmid</keyword>
<dbReference type="FunFam" id="2.70.150.10:FF:000160">
    <property type="entry name" value="Sarcoplasmic/endoplasmic reticulum calcium ATPase 1"/>
    <property type="match status" value="1"/>
</dbReference>
<evidence type="ECO:0000256" key="8">
    <source>
        <dbReference type="ARBA" id="ARBA00022989"/>
    </source>
</evidence>
<dbReference type="SMART" id="SM00831">
    <property type="entry name" value="Cation_ATPase_N"/>
    <property type="match status" value="1"/>
</dbReference>
<dbReference type="Pfam" id="PF13246">
    <property type="entry name" value="Cation_ATPase"/>
    <property type="match status" value="1"/>
</dbReference>
<sequence length="929" mass="98487">MTLDQSREQPRGQPDPGALPCEPGSVADVPAWHVLTVADTRSLLAARPEGLTATEVRERQLRYGPNSLPPPRTRGPLLRFLSQFNNLLIQVLLCAATVTAALGHLTDAAVILAVCILNALVGFIQEGKAEQALGAIRHMLSASATVLRGGRRTAVPAEELVPGDLVLLEAGDKVPADLRLVWTRNLHIQEAALTGESVPVAKGTEPAPADAPLGDRSSMAYSGTLVTHGQGRGIAVATGTASEIGRISGMMARLEVLETPLLRQMAGLARRITAFILAVAALVFVVGLLARDYETAELFMAVVSLAVAAIPEGLPAILTITLAIGVQRMARCNAIIRRLPAVETLGSVSIICTDKTGTLTRNEMTVRTVATAGGAYMVGGVGYDPHGGFQCDGQERLADGDPVLVELARAGALCNDAVLRRTDGGWQVDGDPMEGALLVLAAKAGLDMAAEARRLPRIDLIPFESEHRFMATLHHDHDGGELLCVKGAPEQVLAMCRAERGLDGDRPLDPAGWQERIEALASQGQRVLAMAVRQGSTGAGGGEGLRRELRFEDVRGGLVLLGLVGMIDPPREEAVEAVRTCRAAGIRVKMITGDHAVTARAIAAQLGLENVRDALTGPEIDRLGDEELARRAPDIDVFARASPEHKLRLVRALQHRGFILAMTGDGVNDAPALKRADVGVAMGCKGTEAAKEVAEIVLTDDNFASIARAVHEGRTVYDNLKKAIVFLLPINGGESISVIIGIVAGLTLPITPLQILWINMVSSIGLALALAFEPPEPDVMRRPPRPAAEPLLSGFLVWRVAFVSLLMTGGIFAMFRWSLRHGADLEAARTVAVNTLVAMEVFYMFSVRYLRAPSLTLRGVLGTGPVLGAVGVVVGLQLFFTYAPVMAGLFGTRPLTLAQGFPILVVGALLFAAIEGEKAVLRRLGVTRG</sequence>
<dbReference type="Pfam" id="PF00690">
    <property type="entry name" value="Cation_ATPase_N"/>
    <property type="match status" value="1"/>
</dbReference>
<evidence type="ECO:0000256" key="1">
    <source>
        <dbReference type="ARBA" id="ARBA00004127"/>
    </source>
</evidence>
<dbReference type="EMBL" id="CP029356">
    <property type="protein sequence ID" value="AWK88744.1"/>
    <property type="molecule type" value="Genomic_DNA"/>
</dbReference>
<dbReference type="SUPFAM" id="SSF81665">
    <property type="entry name" value="Calcium ATPase, transmembrane domain M"/>
    <property type="match status" value="1"/>
</dbReference>
<gene>
    <name evidence="13" type="ORF">DEW08_21905</name>
</gene>
<dbReference type="GO" id="GO:0012505">
    <property type="term" value="C:endomembrane system"/>
    <property type="evidence" value="ECO:0007669"/>
    <property type="project" value="UniProtKB-SubCell"/>
</dbReference>
<dbReference type="GO" id="GO:0016020">
    <property type="term" value="C:membrane"/>
    <property type="evidence" value="ECO:0007669"/>
    <property type="project" value="InterPro"/>
</dbReference>
<feature type="transmembrane region" description="Helical" evidence="11">
    <location>
        <begin position="827"/>
        <end position="847"/>
    </location>
</feature>
<evidence type="ECO:0000259" key="12">
    <source>
        <dbReference type="SMART" id="SM00831"/>
    </source>
</evidence>
<dbReference type="InterPro" id="IPR023299">
    <property type="entry name" value="ATPase_P-typ_cyto_dom_N"/>
</dbReference>
<evidence type="ECO:0000313" key="13">
    <source>
        <dbReference type="EMBL" id="AWK88744.1"/>
    </source>
</evidence>
<keyword evidence="7" id="KW-1278">Translocase</keyword>
<dbReference type="SFLD" id="SFLDG00002">
    <property type="entry name" value="C1.7:_P-type_atpase_like"/>
    <property type="match status" value="1"/>
</dbReference>
<evidence type="ECO:0000256" key="11">
    <source>
        <dbReference type="SAM" id="Phobius"/>
    </source>
</evidence>
<feature type="domain" description="Cation-transporting P-type ATPase N-terminal" evidence="12">
    <location>
        <begin position="31"/>
        <end position="104"/>
    </location>
</feature>
<feature type="transmembrane region" description="Helical" evidence="11">
    <location>
        <begin position="724"/>
        <end position="748"/>
    </location>
</feature>
<dbReference type="Gene3D" id="3.40.50.1000">
    <property type="entry name" value="HAD superfamily/HAD-like"/>
    <property type="match status" value="1"/>
</dbReference>
<dbReference type="CDD" id="cd02080">
    <property type="entry name" value="P-type_ATPase_cation"/>
    <property type="match status" value="1"/>
</dbReference>
<keyword evidence="6" id="KW-0460">Magnesium</keyword>
<dbReference type="AlphaFoldDB" id="A0A2S2CW47"/>
<feature type="transmembrane region" description="Helical" evidence="11">
    <location>
        <begin position="754"/>
        <end position="772"/>
    </location>
</feature>
<dbReference type="InterPro" id="IPR004014">
    <property type="entry name" value="ATPase_P-typ_cation-transptr_N"/>
</dbReference>
<dbReference type="InterPro" id="IPR023298">
    <property type="entry name" value="ATPase_P-typ_TM_dom_sf"/>
</dbReference>
<dbReference type="Pfam" id="PF00689">
    <property type="entry name" value="Cation_ATPase_C"/>
    <property type="match status" value="1"/>
</dbReference>
<dbReference type="PANTHER" id="PTHR42861">
    <property type="entry name" value="CALCIUM-TRANSPORTING ATPASE"/>
    <property type="match status" value="1"/>
</dbReference>
<dbReference type="Gene3D" id="1.20.1110.10">
    <property type="entry name" value="Calcium-transporting ATPase, transmembrane domain"/>
    <property type="match status" value="1"/>
</dbReference>
<evidence type="ECO:0000256" key="10">
    <source>
        <dbReference type="SAM" id="MobiDB-lite"/>
    </source>
</evidence>
<dbReference type="GO" id="GO:0015662">
    <property type="term" value="F:P-type ion transporter activity"/>
    <property type="evidence" value="ECO:0007669"/>
    <property type="project" value="UniProtKB-ARBA"/>
</dbReference>
<dbReference type="KEGG" id="azz:DEW08_21905"/>
<dbReference type="PRINTS" id="PR00120">
    <property type="entry name" value="HATPASE"/>
</dbReference>
<dbReference type="SFLD" id="SFLDS00003">
    <property type="entry name" value="Haloacid_Dehalogenase"/>
    <property type="match status" value="1"/>
</dbReference>
<dbReference type="InterPro" id="IPR006068">
    <property type="entry name" value="ATPase_P-typ_cation-transptr_C"/>
</dbReference>
<evidence type="ECO:0000256" key="5">
    <source>
        <dbReference type="ARBA" id="ARBA00022840"/>
    </source>
</evidence>
<keyword evidence="5" id="KW-0067">ATP-binding</keyword>
<dbReference type="RefSeq" id="WP_109331348.1">
    <property type="nucleotide sequence ID" value="NZ_CP029356.1"/>
</dbReference>
<geneLocation type="plasmid" evidence="13 14">
    <name>unnamed1</name>
</geneLocation>
<evidence type="ECO:0000256" key="4">
    <source>
        <dbReference type="ARBA" id="ARBA00022741"/>
    </source>
</evidence>
<dbReference type="Pfam" id="PF08282">
    <property type="entry name" value="Hydrolase_3"/>
    <property type="match status" value="1"/>
</dbReference>
<dbReference type="PROSITE" id="PS00154">
    <property type="entry name" value="ATPASE_E1_E2"/>
    <property type="match status" value="1"/>
</dbReference>
<evidence type="ECO:0000256" key="6">
    <source>
        <dbReference type="ARBA" id="ARBA00022842"/>
    </source>
</evidence>